<dbReference type="EMBL" id="JBHTAT010000001">
    <property type="protein sequence ID" value="MFC7254308.1"/>
    <property type="molecule type" value="Genomic_DNA"/>
</dbReference>
<comment type="caution">
    <text evidence="2">The sequence shown here is derived from an EMBL/GenBank/DDBJ whole genome shotgun (WGS) entry which is preliminary data.</text>
</comment>
<keyword evidence="3" id="KW-1185">Reference proteome</keyword>
<dbReference type="GeneID" id="96952618"/>
<sequence length="90" mass="9774">MGDDDTTRLWLVERTSDDKGLISLVYATTDGDAVRRIERAPIAVEQSGGVTAAVDADPAALAPVEETSLQERYAMEARRMAEQHDPAETV</sequence>
<evidence type="ECO:0000313" key="2">
    <source>
        <dbReference type="EMBL" id="MFC7254308.1"/>
    </source>
</evidence>
<organism evidence="2 3">
    <name type="scientific">Haloplanus litoreus</name>
    <dbReference type="NCBI Taxonomy" id="767515"/>
    <lineage>
        <taxon>Archaea</taxon>
        <taxon>Methanobacteriati</taxon>
        <taxon>Methanobacteriota</taxon>
        <taxon>Stenosarchaea group</taxon>
        <taxon>Halobacteria</taxon>
        <taxon>Halobacteriales</taxon>
        <taxon>Haloferacaceae</taxon>
        <taxon>Haloplanus</taxon>
    </lineage>
</organism>
<dbReference type="InterPro" id="IPR058273">
    <property type="entry name" value="DUF7967"/>
</dbReference>
<gene>
    <name evidence="2" type="ORF">ACFQKE_03165</name>
</gene>
<dbReference type="Proteomes" id="UP001596434">
    <property type="component" value="Unassembled WGS sequence"/>
</dbReference>
<dbReference type="Pfam" id="PF25921">
    <property type="entry name" value="DUF7967"/>
    <property type="match status" value="1"/>
</dbReference>
<accession>A0ABD5ZUL7</accession>
<reference evidence="2 3" key="1">
    <citation type="journal article" date="2019" name="Int. J. Syst. Evol. Microbiol.">
        <title>The Global Catalogue of Microorganisms (GCM) 10K type strain sequencing project: providing services to taxonomists for standard genome sequencing and annotation.</title>
        <authorList>
            <consortium name="The Broad Institute Genomics Platform"/>
            <consortium name="The Broad Institute Genome Sequencing Center for Infectious Disease"/>
            <person name="Wu L."/>
            <person name="Ma J."/>
        </authorList>
    </citation>
    <scope>NUCLEOTIDE SEQUENCE [LARGE SCALE GENOMIC DNA]</scope>
    <source>
        <strain evidence="2 3">GX21</strain>
    </source>
</reference>
<dbReference type="AlphaFoldDB" id="A0ABD5ZUL7"/>
<proteinExistence type="predicted"/>
<evidence type="ECO:0000313" key="3">
    <source>
        <dbReference type="Proteomes" id="UP001596434"/>
    </source>
</evidence>
<evidence type="ECO:0000259" key="1">
    <source>
        <dbReference type="Pfam" id="PF25921"/>
    </source>
</evidence>
<dbReference type="RefSeq" id="WP_379702507.1">
    <property type="nucleotide sequence ID" value="NZ_JBHTAT010000001.1"/>
</dbReference>
<name>A0ABD5ZUL7_9EURY</name>
<feature type="domain" description="DUF7967" evidence="1">
    <location>
        <begin position="4"/>
        <end position="90"/>
    </location>
</feature>
<protein>
    <recommendedName>
        <fullName evidence="1">DUF7967 domain-containing protein</fullName>
    </recommendedName>
</protein>